<evidence type="ECO:0000313" key="3">
    <source>
        <dbReference type="Proteomes" id="UP000006035"/>
    </source>
</evidence>
<dbReference type="EMBL" id="AFTL01000012">
    <property type="protein sequence ID" value="EGS37445.1"/>
    <property type="molecule type" value="Genomic_DNA"/>
</dbReference>
<gene>
    <name evidence="2" type="ORF">HMPREF9102_1375</name>
</gene>
<sequence>MKTNWWPRFKASFHRNFMDFLKIFAAEDEFINKHKRKSSMISEQERYGKDDGKKNAPN</sequence>
<protein>
    <submittedName>
        <fullName evidence="2">Uncharacterized protein</fullName>
    </submittedName>
</protein>
<evidence type="ECO:0000313" key="2">
    <source>
        <dbReference type="EMBL" id="EGS37445.1"/>
    </source>
</evidence>
<reference evidence="2 3" key="1">
    <citation type="submission" date="2011-05" db="EMBL/GenBank/DDBJ databases">
        <authorList>
            <person name="Durkin A.S."/>
            <person name="Kim M."/>
            <person name="Radune D."/>
            <person name="Hostetler J."/>
            <person name="Torralba M."/>
            <person name="Gillis M."/>
            <person name="Methe B."/>
            <person name="Sutton G."/>
            <person name="Nelson K.E."/>
        </authorList>
    </citation>
    <scope>NUCLEOTIDE SEQUENCE [LARGE SCALE GENOMIC DNA]</scope>
    <source>
        <strain evidence="2 3">F0423</strain>
    </source>
</reference>
<feature type="region of interest" description="Disordered" evidence="1">
    <location>
        <begin position="35"/>
        <end position="58"/>
    </location>
</feature>
<dbReference type="RefSeq" id="WP_003715457.1">
    <property type="nucleotide sequence ID" value="NZ_AFTL01000012.1"/>
</dbReference>
<evidence type="ECO:0000256" key="1">
    <source>
        <dbReference type="SAM" id="MobiDB-lite"/>
    </source>
</evidence>
<comment type="caution">
    <text evidence="2">The sequence shown here is derived from an EMBL/GenBank/DDBJ whole genome shotgun (WGS) entry which is preliminary data.</text>
</comment>
<accession>A0ABP2LBR9</accession>
<name>A0ABP2LBR9_9LACO</name>
<organism evidence="2 3">
    <name type="scientific">Limosilactobacillus oris F0423</name>
    <dbReference type="NCBI Taxonomy" id="944562"/>
    <lineage>
        <taxon>Bacteria</taxon>
        <taxon>Bacillati</taxon>
        <taxon>Bacillota</taxon>
        <taxon>Bacilli</taxon>
        <taxon>Lactobacillales</taxon>
        <taxon>Lactobacillaceae</taxon>
        <taxon>Limosilactobacillus</taxon>
    </lineage>
</organism>
<dbReference type="Proteomes" id="UP000006035">
    <property type="component" value="Unassembled WGS sequence"/>
</dbReference>
<proteinExistence type="predicted"/>
<feature type="compositionally biased region" description="Basic and acidic residues" evidence="1">
    <location>
        <begin position="43"/>
        <end position="58"/>
    </location>
</feature>
<keyword evidence="3" id="KW-1185">Reference proteome</keyword>